<dbReference type="Proteomes" id="UP001447188">
    <property type="component" value="Unassembled WGS sequence"/>
</dbReference>
<name>A0ABR3G6N9_9PEZI</name>
<reference evidence="2 3" key="1">
    <citation type="submission" date="2024-02" db="EMBL/GenBank/DDBJ databases">
        <title>Discinaceae phylogenomics.</title>
        <authorList>
            <person name="Dirks A.C."/>
            <person name="James T.Y."/>
        </authorList>
    </citation>
    <scope>NUCLEOTIDE SEQUENCE [LARGE SCALE GENOMIC DNA]</scope>
    <source>
        <strain evidence="2 3">ACD0624</strain>
    </source>
</reference>
<evidence type="ECO:0000313" key="3">
    <source>
        <dbReference type="Proteomes" id="UP001447188"/>
    </source>
</evidence>
<organism evidence="2 3">
    <name type="scientific">Discina gigas</name>
    <dbReference type="NCBI Taxonomy" id="1032678"/>
    <lineage>
        <taxon>Eukaryota</taxon>
        <taxon>Fungi</taxon>
        <taxon>Dikarya</taxon>
        <taxon>Ascomycota</taxon>
        <taxon>Pezizomycotina</taxon>
        <taxon>Pezizomycetes</taxon>
        <taxon>Pezizales</taxon>
        <taxon>Discinaceae</taxon>
        <taxon>Discina</taxon>
    </lineage>
</organism>
<protein>
    <submittedName>
        <fullName evidence="2">Uncharacterized protein</fullName>
    </submittedName>
</protein>
<accession>A0ABR3G6N9</accession>
<feature type="compositionally biased region" description="Basic and acidic residues" evidence="1">
    <location>
        <begin position="177"/>
        <end position="190"/>
    </location>
</feature>
<evidence type="ECO:0000313" key="2">
    <source>
        <dbReference type="EMBL" id="KAL0631533.1"/>
    </source>
</evidence>
<feature type="compositionally biased region" description="Basic and acidic residues" evidence="1">
    <location>
        <begin position="378"/>
        <end position="399"/>
    </location>
</feature>
<feature type="compositionally biased region" description="Basic residues" evidence="1">
    <location>
        <begin position="463"/>
        <end position="472"/>
    </location>
</feature>
<keyword evidence="3" id="KW-1185">Reference proteome</keyword>
<feature type="region of interest" description="Disordered" evidence="1">
    <location>
        <begin position="367"/>
        <end position="472"/>
    </location>
</feature>
<comment type="caution">
    <text evidence="2">The sequence shown here is derived from an EMBL/GenBank/DDBJ whole genome shotgun (WGS) entry which is preliminary data.</text>
</comment>
<gene>
    <name evidence="2" type="ORF">Q9L58_009588</name>
</gene>
<proteinExistence type="predicted"/>
<evidence type="ECO:0000256" key="1">
    <source>
        <dbReference type="SAM" id="MobiDB-lite"/>
    </source>
</evidence>
<feature type="region of interest" description="Disordered" evidence="1">
    <location>
        <begin position="130"/>
        <end position="206"/>
    </location>
</feature>
<sequence>MSSPGEDSGRGSAIRETIGKESISSKFRAVNFNTPESGDVSFETPDYDVSFATPDLAAIGRVLYNNYNATPNTVAPKITRIQRERARAIKLAQQSSGLLESGSSRTTGGDTTIGDIILYLNENAEDMNSSMIRKSSNGRVLRPTDDDDIFTAPPAQGKSLDWMHRRARNSSPNTTHSKAEDGTPTKDPGKKGPSTKGPLKRNPSKKGLLKKKLGIPFPNFGRFWCAKYNWEEVQGAFVVKMFEQCDPEDKERVKELYELAWVIKVSTAMVQCDIQDQARVQQLVRWAQDFRSENDWQCPTPLGWNLKQQQYVGPRPSDEERQRFVDYAWQMNQNKDTQTLDNEGKRRYDKAAFEVFTFKKNYPEFPHDYPPGYPGEHSNYKSESTRPGHHSEFPGDKGKKSGVIQKPRGMKRKATAIEGPGDAVQELKQKIKISVKKTPEKGAAPKRKRTAAGVTPGSPSRSDRHKKKRFIV</sequence>
<dbReference type="EMBL" id="JBBBZM010000237">
    <property type="protein sequence ID" value="KAL0631533.1"/>
    <property type="molecule type" value="Genomic_DNA"/>
</dbReference>